<evidence type="ECO:0000313" key="2">
    <source>
        <dbReference type="EMBL" id="KAF2683076.1"/>
    </source>
</evidence>
<keyword evidence="3" id="KW-1185">Reference proteome</keyword>
<gene>
    <name evidence="2" type="ORF">K458DRAFT_306240</name>
</gene>
<proteinExistence type="predicted"/>
<sequence>FPGATVTHGSSASGAGDNREIPLSEGGDVNPVTGQLYKARDFEGTGGPEDKARKYAEDNGGNGDVRGDVRQ</sequence>
<dbReference type="Proteomes" id="UP000799291">
    <property type="component" value="Unassembled WGS sequence"/>
</dbReference>
<feature type="non-terminal residue" evidence="2">
    <location>
        <position position="1"/>
    </location>
</feature>
<protein>
    <submittedName>
        <fullName evidence="2">Uncharacterized protein</fullName>
    </submittedName>
</protein>
<dbReference type="OrthoDB" id="3359339at2759"/>
<feature type="region of interest" description="Disordered" evidence="1">
    <location>
        <begin position="1"/>
        <end position="71"/>
    </location>
</feature>
<name>A0A6G1IXT6_9PLEO</name>
<accession>A0A6G1IXT6</accession>
<reference evidence="2" key="1">
    <citation type="journal article" date="2020" name="Stud. Mycol.">
        <title>101 Dothideomycetes genomes: a test case for predicting lifestyles and emergence of pathogens.</title>
        <authorList>
            <person name="Haridas S."/>
            <person name="Albert R."/>
            <person name="Binder M."/>
            <person name="Bloem J."/>
            <person name="Labutti K."/>
            <person name="Salamov A."/>
            <person name="Andreopoulos B."/>
            <person name="Baker S."/>
            <person name="Barry K."/>
            <person name="Bills G."/>
            <person name="Bluhm B."/>
            <person name="Cannon C."/>
            <person name="Castanera R."/>
            <person name="Culley D."/>
            <person name="Daum C."/>
            <person name="Ezra D."/>
            <person name="Gonzalez J."/>
            <person name="Henrissat B."/>
            <person name="Kuo A."/>
            <person name="Liang C."/>
            <person name="Lipzen A."/>
            <person name="Lutzoni F."/>
            <person name="Magnuson J."/>
            <person name="Mondo S."/>
            <person name="Nolan M."/>
            <person name="Ohm R."/>
            <person name="Pangilinan J."/>
            <person name="Park H.-J."/>
            <person name="Ramirez L."/>
            <person name="Alfaro M."/>
            <person name="Sun H."/>
            <person name="Tritt A."/>
            <person name="Yoshinaga Y."/>
            <person name="Zwiers L.-H."/>
            <person name="Turgeon B."/>
            <person name="Goodwin S."/>
            <person name="Spatafora J."/>
            <person name="Crous P."/>
            <person name="Grigoriev I."/>
        </authorList>
    </citation>
    <scope>NUCLEOTIDE SEQUENCE</scope>
    <source>
        <strain evidence="2">CBS 122367</strain>
    </source>
</reference>
<evidence type="ECO:0000256" key="1">
    <source>
        <dbReference type="SAM" id="MobiDB-lite"/>
    </source>
</evidence>
<organism evidence="2 3">
    <name type="scientific">Lentithecium fluviatile CBS 122367</name>
    <dbReference type="NCBI Taxonomy" id="1168545"/>
    <lineage>
        <taxon>Eukaryota</taxon>
        <taxon>Fungi</taxon>
        <taxon>Dikarya</taxon>
        <taxon>Ascomycota</taxon>
        <taxon>Pezizomycotina</taxon>
        <taxon>Dothideomycetes</taxon>
        <taxon>Pleosporomycetidae</taxon>
        <taxon>Pleosporales</taxon>
        <taxon>Massarineae</taxon>
        <taxon>Lentitheciaceae</taxon>
        <taxon>Lentithecium</taxon>
    </lineage>
</organism>
<dbReference type="EMBL" id="MU005585">
    <property type="protein sequence ID" value="KAF2683076.1"/>
    <property type="molecule type" value="Genomic_DNA"/>
</dbReference>
<feature type="compositionally biased region" description="Basic and acidic residues" evidence="1">
    <location>
        <begin position="38"/>
        <end position="57"/>
    </location>
</feature>
<evidence type="ECO:0000313" key="3">
    <source>
        <dbReference type="Proteomes" id="UP000799291"/>
    </source>
</evidence>
<dbReference type="AlphaFoldDB" id="A0A6G1IXT6"/>